<keyword evidence="1" id="KW-0175">Coiled coil</keyword>
<dbReference type="InterPro" id="IPR008840">
    <property type="entry name" value="Sipho_Gp157"/>
</dbReference>
<evidence type="ECO:0000256" key="1">
    <source>
        <dbReference type="SAM" id="Coils"/>
    </source>
</evidence>
<evidence type="ECO:0000313" key="2">
    <source>
        <dbReference type="EMBL" id="DAF88867.1"/>
    </source>
</evidence>
<feature type="coiled-coil region" evidence="1">
    <location>
        <begin position="44"/>
        <end position="85"/>
    </location>
</feature>
<dbReference type="Pfam" id="PF05565">
    <property type="entry name" value="Sipho_Gp157"/>
    <property type="match status" value="1"/>
</dbReference>
<sequence>MSTLYELTGDYMQLLEWLEDEENLEDAAVKDTLDGIEGAIEDKADNYAKIIKELKAEAKKFAEEKKRLEERQQAMENRAKLLNKHLYDSMKLTGKTKFKTGLFSFGIQKNGGLQPIEIDTENVPDEYMKKEPDNALIRQALKEGKELTFVTLKEYGDHLVIR</sequence>
<accession>A0A8S5U338</accession>
<dbReference type="EMBL" id="BK015998">
    <property type="protein sequence ID" value="DAF88867.1"/>
    <property type="molecule type" value="Genomic_DNA"/>
</dbReference>
<reference evidence="2" key="1">
    <citation type="journal article" date="2021" name="Proc. Natl. Acad. Sci. U.S.A.">
        <title>A Catalog of Tens of Thousands of Viruses from Human Metagenomes Reveals Hidden Associations with Chronic Diseases.</title>
        <authorList>
            <person name="Tisza M.J."/>
            <person name="Buck C.B."/>
        </authorList>
    </citation>
    <scope>NUCLEOTIDE SEQUENCE</scope>
    <source>
        <strain evidence="2">Ctoyo6</strain>
    </source>
</reference>
<protein>
    <submittedName>
        <fullName evidence="2">Resistance protein</fullName>
    </submittedName>
</protein>
<name>A0A8S5U338_9CAUD</name>
<proteinExistence type="predicted"/>
<organism evidence="2">
    <name type="scientific">Siphoviridae sp. ctoyo6</name>
    <dbReference type="NCBI Taxonomy" id="2825674"/>
    <lineage>
        <taxon>Viruses</taxon>
        <taxon>Duplodnaviria</taxon>
        <taxon>Heunggongvirae</taxon>
        <taxon>Uroviricota</taxon>
        <taxon>Caudoviricetes</taxon>
    </lineage>
</organism>